<comment type="caution">
    <text evidence="6">The sequence shown here is derived from an EMBL/GenBank/DDBJ whole genome shotgun (WGS) entry which is preliminary data.</text>
</comment>
<dbReference type="GO" id="GO:0036064">
    <property type="term" value="C:ciliary basal body"/>
    <property type="evidence" value="ECO:0007669"/>
    <property type="project" value="TreeGrafter"/>
</dbReference>
<keyword evidence="7" id="KW-1185">Reference proteome</keyword>
<evidence type="ECO:0000313" key="6">
    <source>
        <dbReference type="EMBL" id="KAK3283027.1"/>
    </source>
</evidence>
<dbReference type="SUPFAM" id="SSF56059">
    <property type="entry name" value="Glutathione synthetase ATP-binding domain-like"/>
    <property type="match status" value="1"/>
</dbReference>
<evidence type="ECO:0000256" key="3">
    <source>
        <dbReference type="ARBA" id="ARBA00022840"/>
    </source>
</evidence>
<evidence type="ECO:0000313" key="7">
    <source>
        <dbReference type="Proteomes" id="UP001190700"/>
    </source>
</evidence>
<organism evidence="6 7">
    <name type="scientific">Cymbomonas tetramitiformis</name>
    <dbReference type="NCBI Taxonomy" id="36881"/>
    <lineage>
        <taxon>Eukaryota</taxon>
        <taxon>Viridiplantae</taxon>
        <taxon>Chlorophyta</taxon>
        <taxon>Pyramimonadophyceae</taxon>
        <taxon>Pyramimonadales</taxon>
        <taxon>Pyramimonadaceae</taxon>
        <taxon>Cymbomonas</taxon>
    </lineage>
</organism>
<dbReference type="GO" id="GO:0005524">
    <property type="term" value="F:ATP binding"/>
    <property type="evidence" value="ECO:0007669"/>
    <property type="project" value="UniProtKB-KW"/>
</dbReference>
<dbReference type="EMBL" id="LGRX02003069">
    <property type="protein sequence ID" value="KAK3283027.1"/>
    <property type="molecule type" value="Genomic_DNA"/>
</dbReference>
<dbReference type="GO" id="GO:0070740">
    <property type="term" value="F:tubulin-glutamic acid ligase activity"/>
    <property type="evidence" value="ECO:0007669"/>
    <property type="project" value="TreeGrafter"/>
</dbReference>
<evidence type="ECO:0000256" key="1">
    <source>
        <dbReference type="ARBA" id="ARBA00022598"/>
    </source>
</evidence>
<keyword evidence="2" id="KW-0547">Nucleotide-binding</keyword>
<evidence type="ECO:0000256" key="5">
    <source>
        <dbReference type="ARBA" id="ARBA00049274"/>
    </source>
</evidence>
<keyword evidence="3" id="KW-0067">ATP-binding</keyword>
<name>A0AAE0GRN7_9CHLO</name>
<dbReference type="PANTHER" id="PTHR12241">
    <property type="entry name" value="TUBULIN POLYGLUTAMYLASE"/>
    <property type="match status" value="1"/>
</dbReference>
<protein>
    <recommendedName>
        <fullName evidence="4">Tubulin--tyrosine ligase-like protein 5</fullName>
    </recommendedName>
</protein>
<dbReference type="GO" id="GO:0015631">
    <property type="term" value="F:tubulin binding"/>
    <property type="evidence" value="ECO:0007669"/>
    <property type="project" value="TreeGrafter"/>
</dbReference>
<reference evidence="6 7" key="1">
    <citation type="journal article" date="2015" name="Genome Biol. Evol.">
        <title>Comparative Genomics of a Bacterivorous Green Alga Reveals Evolutionary Causalities and Consequences of Phago-Mixotrophic Mode of Nutrition.</title>
        <authorList>
            <person name="Burns J.A."/>
            <person name="Paasch A."/>
            <person name="Narechania A."/>
            <person name="Kim E."/>
        </authorList>
    </citation>
    <scope>NUCLEOTIDE SEQUENCE [LARGE SCALE GENOMIC DNA]</scope>
    <source>
        <strain evidence="6 7">PLY_AMNH</strain>
    </source>
</reference>
<dbReference type="Gene3D" id="3.30.470.20">
    <property type="entry name" value="ATP-grasp fold, B domain"/>
    <property type="match status" value="1"/>
</dbReference>
<dbReference type="Pfam" id="PF03133">
    <property type="entry name" value="TTL"/>
    <property type="match status" value="1"/>
</dbReference>
<sequence length="573" mass="65268">MTASEDESDQNASVPTVAANPTVYLLPSQFPHRHPTIYFEYPKAFQVERGGNCRENRIPFPEEERRRKILLYGTNKNVNCVSQALKRSGFEKAPVKGKCSRAWNLFWGTHLEDAEWRKMELFQSTNHFPGSWCLGCKDQLWRRIEKLQKKFGEAFSFCPKSYNLPTGRGILAADMSQSPKSLFIVKPPGSAEGRGIRLVNKIEQIPEKEKLLVQQYLADPYLIGNKKFDLRIYVLVTSFDPLRIYVYNEGLVRFATQDYDTSSSSRTNLYMHLTNYSINKNSPTFVKNVDAALDDEGSKWSLQALWRYLEEQGANVEALREKISALVVKTMISVEDEMNSKYTNTFSAVQQKQPQDLGCADLLHSNSHSKCFELYGFDVILDARLTPWLLEVNVDPSLSSSSPLDKRIKHMLATDILHMLCLTPVDRTALLAQCEATKRERSATGVQRPTGREICMGTPLGKSTGELLKPSTRLAAQLQQLQRKPISKLCDADISLICEAEDENARRGNWERVFPAKCLEDSDPYTRFFESIRYGNQLLAKWLKEPDWEVLVARSQSMKAVEDFSRHSAMGED</sequence>
<evidence type="ECO:0000256" key="2">
    <source>
        <dbReference type="ARBA" id="ARBA00022741"/>
    </source>
</evidence>
<proteinExistence type="predicted"/>
<dbReference type="AlphaFoldDB" id="A0AAE0GRN7"/>
<evidence type="ECO:0000256" key="4">
    <source>
        <dbReference type="ARBA" id="ARBA00041448"/>
    </source>
</evidence>
<dbReference type="PROSITE" id="PS51221">
    <property type="entry name" value="TTL"/>
    <property type="match status" value="1"/>
</dbReference>
<keyword evidence="1" id="KW-0436">Ligase</keyword>
<dbReference type="InterPro" id="IPR004344">
    <property type="entry name" value="TTL/TTLL_fam"/>
</dbReference>
<dbReference type="PANTHER" id="PTHR12241:SF145">
    <property type="entry name" value="TUBULIN POLYGLUTAMYLASE TTLL5"/>
    <property type="match status" value="1"/>
</dbReference>
<dbReference type="Proteomes" id="UP001190700">
    <property type="component" value="Unassembled WGS sequence"/>
</dbReference>
<comment type="catalytic activity">
    <reaction evidence="5">
        <text>L-glutamyl-[protein] + L-glutamate + ATP = gamma-L-glutamyl-L-glutamyl-[protein] + ADP + phosphate + H(+)</text>
        <dbReference type="Rhea" id="RHEA:60144"/>
        <dbReference type="Rhea" id="RHEA-COMP:10208"/>
        <dbReference type="Rhea" id="RHEA-COMP:15517"/>
        <dbReference type="ChEBI" id="CHEBI:15378"/>
        <dbReference type="ChEBI" id="CHEBI:29973"/>
        <dbReference type="ChEBI" id="CHEBI:29985"/>
        <dbReference type="ChEBI" id="CHEBI:30616"/>
        <dbReference type="ChEBI" id="CHEBI:43474"/>
        <dbReference type="ChEBI" id="CHEBI:143622"/>
        <dbReference type="ChEBI" id="CHEBI:456216"/>
    </reaction>
    <physiologicalReaction direction="left-to-right" evidence="5">
        <dbReference type="Rhea" id="RHEA:60145"/>
    </physiologicalReaction>
</comment>
<accession>A0AAE0GRN7</accession>
<dbReference type="GO" id="GO:0000226">
    <property type="term" value="P:microtubule cytoskeleton organization"/>
    <property type="evidence" value="ECO:0007669"/>
    <property type="project" value="TreeGrafter"/>
</dbReference>
<gene>
    <name evidence="6" type="ORF">CYMTET_9260</name>
</gene>